<organism evidence="2 3">
    <name type="scientific">Lupinus albus</name>
    <name type="common">White lupine</name>
    <name type="synonym">Lupinus termis</name>
    <dbReference type="NCBI Taxonomy" id="3870"/>
    <lineage>
        <taxon>Eukaryota</taxon>
        <taxon>Viridiplantae</taxon>
        <taxon>Streptophyta</taxon>
        <taxon>Embryophyta</taxon>
        <taxon>Tracheophyta</taxon>
        <taxon>Spermatophyta</taxon>
        <taxon>Magnoliopsida</taxon>
        <taxon>eudicotyledons</taxon>
        <taxon>Gunneridae</taxon>
        <taxon>Pentapetalae</taxon>
        <taxon>rosids</taxon>
        <taxon>fabids</taxon>
        <taxon>Fabales</taxon>
        <taxon>Fabaceae</taxon>
        <taxon>Papilionoideae</taxon>
        <taxon>50 kb inversion clade</taxon>
        <taxon>genistoids sensu lato</taxon>
        <taxon>core genistoids</taxon>
        <taxon>Genisteae</taxon>
        <taxon>Lupinus</taxon>
    </lineage>
</organism>
<feature type="domain" description="Survival Motor Neuron Gemin2-binding" evidence="1">
    <location>
        <begin position="1"/>
        <end position="28"/>
    </location>
</feature>
<reference evidence="3" key="1">
    <citation type="journal article" date="2020" name="Nat. Commun.">
        <title>Genome sequence of the cluster root forming white lupin.</title>
        <authorList>
            <person name="Hufnagel B."/>
            <person name="Marques A."/>
            <person name="Soriano A."/>
            <person name="Marques L."/>
            <person name="Divol F."/>
            <person name="Doumas P."/>
            <person name="Sallet E."/>
            <person name="Mancinotti D."/>
            <person name="Carrere S."/>
            <person name="Marande W."/>
            <person name="Arribat S."/>
            <person name="Keller J."/>
            <person name="Huneau C."/>
            <person name="Blein T."/>
            <person name="Aime D."/>
            <person name="Laguerre M."/>
            <person name="Taylor J."/>
            <person name="Schubert V."/>
            <person name="Nelson M."/>
            <person name="Geu-Flores F."/>
            <person name="Crespi M."/>
            <person name="Gallardo-Guerrero K."/>
            <person name="Delaux P.-M."/>
            <person name="Salse J."/>
            <person name="Berges H."/>
            <person name="Guyot R."/>
            <person name="Gouzy J."/>
            <person name="Peret B."/>
        </authorList>
    </citation>
    <scope>NUCLEOTIDE SEQUENCE [LARGE SCALE GENOMIC DNA]</scope>
    <source>
        <strain evidence="3">cv. Amiga</strain>
    </source>
</reference>
<dbReference type="InterPro" id="IPR040424">
    <property type="entry name" value="Smn1"/>
</dbReference>
<dbReference type="PANTHER" id="PTHR39267">
    <property type="entry name" value="SURVIVAL MOTOR NEURON-LIKE PROTEIN 1"/>
    <property type="match status" value="1"/>
</dbReference>
<sequence length="314" mass="34662">MGKEGDLWDDSALINAFDHAISTYKKMGGYKKKDSSAERERVMDSGTGLIDSNVEFPNYHTTRDVDKKRNIPAIDAPNSGENPYVPKLEENHVAQSQVDQPHLDSTSSQDIQNVHNSYAYAQVADDYNQLVTKYYDLEEKRLKVLEQLNQYGGLNYQYVTTASGAGVPYSNSQDYSKSAYQFSDPNVGCTCCSCYSECLTAPCTSVPGCFLGGSRAGKLRDSHSVEMDHKMLSPCEDDEIHKLAMGAVEKALSSIRTVSGDSSANEEKENSSFEPEQINGSETDLTAVLNAWYSAGLYTGKYLVEQSIANKRHT</sequence>
<dbReference type="Pfam" id="PF20636">
    <property type="entry name" value="SMN_G2-BD"/>
    <property type="match status" value="1"/>
</dbReference>
<gene>
    <name evidence="2" type="ORF">Lalb_Chr16g0381091</name>
</gene>
<protein>
    <recommendedName>
        <fullName evidence="1">Survival Motor Neuron Gemin2-binding domain-containing protein</fullName>
    </recommendedName>
</protein>
<dbReference type="PANTHER" id="PTHR39267:SF1">
    <property type="entry name" value="SURVIVAL MOTOR NEURON PROTEIN"/>
    <property type="match status" value="1"/>
</dbReference>
<dbReference type="InterPro" id="IPR049481">
    <property type="entry name" value="SMN_G2-BD"/>
</dbReference>
<comment type="caution">
    <text evidence="2">The sequence shown here is derived from an EMBL/GenBank/DDBJ whole genome shotgun (WGS) entry which is preliminary data.</text>
</comment>
<dbReference type="EMBL" id="WOCE01000016">
    <property type="protein sequence ID" value="KAE9596917.1"/>
    <property type="molecule type" value="Genomic_DNA"/>
</dbReference>
<accession>A0A6A4PCI1</accession>
<evidence type="ECO:0000313" key="2">
    <source>
        <dbReference type="EMBL" id="KAE9596917.1"/>
    </source>
</evidence>
<dbReference type="OrthoDB" id="197400at2759"/>
<name>A0A6A4PCI1_LUPAL</name>
<dbReference type="AlphaFoldDB" id="A0A6A4PCI1"/>
<evidence type="ECO:0000313" key="3">
    <source>
        <dbReference type="Proteomes" id="UP000447434"/>
    </source>
</evidence>
<keyword evidence="3" id="KW-1185">Reference proteome</keyword>
<evidence type="ECO:0000259" key="1">
    <source>
        <dbReference type="Pfam" id="PF20636"/>
    </source>
</evidence>
<dbReference type="Proteomes" id="UP000447434">
    <property type="component" value="Chromosome 16"/>
</dbReference>
<proteinExistence type="predicted"/>